<dbReference type="InterPro" id="IPR036265">
    <property type="entry name" value="HIT-like_sf"/>
</dbReference>
<keyword evidence="3" id="KW-0378">Hydrolase</keyword>
<dbReference type="GO" id="GO:0016787">
    <property type="term" value="F:hydrolase activity"/>
    <property type="evidence" value="ECO:0007669"/>
    <property type="project" value="UniProtKB-KW"/>
</dbReference>
<dbReference type="Pfam" id="PF01230">
    <property type="entry name" value="HIT"/>
    <property type="match status" value="1"/>
</dbReference>
<name>A0ABX1T136_PELUQ</name>
<dbReference type="PROSITE" id="PS51084">
    <property type="entry name" value="HIT_2"/>
    <property type="match status" value="1"/>
</dbReference>
<proteinExistence type="predicted"/>
<sequence length="131" mass="15526">MNKVNKDFINSSHFITELKLCSIRLIDNCKFPWIILIPNRKKVTDITELNLKDQILFMKEIVFCSNKMKKLFKTSKLNVEKIGNIVPQLHLHIIARTKNDSSWPLSVWVVKSKSYKKNERLKILKRLKKVF</sequence>
<feature type="domain" description="HIT" evidence="2">
    <location>
        <begin position="34"/>
        <end position="103"/>
    </location>
</feature>
<evidence type="ECO:0000313" key="4">
    <source>
        <dbReference type="Proteomes" id="UP001166004"/>
    </source>
</evidence>
<comment type="caution">
    <text evidence="1">Lacks conserved residue(s) required for the propagation of feature annotation.</text>
</comment>
<evidence type="ECO:0000259" key="2">
    <source>
        <dbReference type="PROSITE" id="PS51084"/>
    </source>
</evidence>
<dbReference type="SUPFAM" id="SSF54197">
    <property type="entry name" value="HIT-like"/>
    <property type="match status" value="1"/>
</dbReference>
<dbReference type="RefSeq" id="WP_169036328.1">
    <property type="nucleotide sequence ID" value="NZ_LANA01000002.1"/>
</dbReference>
<keyword evidence="4" id="KW-1185">Reference proteome</keyword>
<accession>A0ABX1T136</accession>
<reference evidence="3 4" key="1">
    <citation type="submission" date="2019-07" db="EMBL/GenBank/DDBJ databases">
        <title>SAR11 Genome Evolution.</title>
        <authorList>
            <person name="Giovannoni S."/>
        </authorList>
    </citation>
    <scope>NUCLEOTIDE SEQUENCE [LARGE SCALE GENOMIC DNA]</scope>
    <source>
        <strain evidence="3 4">HTCC9565</strain>
    </source>
</reference>
<comment type="caution">
    <text evidence="3">The sequence shown here is derived from an EMBL/GenBank/DDBJ whole genome shotgun (WGS) entry which is preliminary data.</text>
</comment>
<gene>
    <name evidence="3" type="ORF">VP91_00009740</name>
</gene>
<dbReference type="PIRSF" id="PIRSF000714">
    <property type="entry name" value="HIT"/>
    <property type="match status" value="1"/>
</dbReference>
<dbReference type="InterPro" id="IPR026026">
    <property type="entry name" value="HIT_Hint"/>
</dbReference>
<evidence type="ECO:0000313" key="3">
    <source>
        <dbReference type="EMBL" id="NMN67825.1"/>
    </source>
</evidence>
<evidence type="ECO:0000256" key="1">
    <source>
        <dbReference type="PROSITE-ProRule" id="PRU00464"/>
    </source>
</evidence>
<protein>
    <submittedName>
        <fullName evidence="3">Diadenosine tetraphosphate (Ap4A) HIT family hydrolase</fullName>
    </submittedName>
</protein>
<dbReference type="EMBL" id="LANA01000002">
    <property type="protein sequence ID" value="NMN67825.1"/>
    <property type="molecule type" value="Genomic_DNA"/>
</dbReference>
<dbReference type="Proteomes" id="UP001166004">
    <property type="component" value="Unassembled WGS sequence"/>
</dbReference>
<dbReference type="InterPro" id="IPR011146">
    <property type="entry name" value="HIT-like"/>
</dbReference>
<organism evidence="3 4">
    <name type="scientific">Pelagibacter ubique</name>
    <dbReference type="NCBI Taxonomy" id="198252"/>
    <lineage>
        <taxon>Bacteria</taxon>
        <taxon>Pseudomonadati</taxon>
        <taxon>Pseudomonadota</taxon>
        <taxon>Alphaproteobacteria</taxon>
        <taxon>Candidatus Pelagibacterales</taxon>
        <taxon>Candidatus Pelagibacteraceae</taxon>
        <taxon>Candidatus Pelagibacter</taxon>
    </lineage>
</organism>
<dbReference type="Gene3D" id="3.30.428.10">
    <property type="entry name" value="HIT-like"/>
    <property type="match status" value="1"/>
</dbReference>